<evidence type="ECO:0000313" key="3">
    <source>
        <dbReference type="Proteomes" id="UP000465031"/>
    </source>
</evidence>
<sequence length="674" mass="70900">MMEFPFDDAAAVALVDAAERAAVSLSTQGLLRSAAIEYALREFRGAYSELFRQVCRCEADNRNRLSGELYGLADTVRLVARLAAEERRRREEYAAWEQRAAEREEQRRADPVAALAAGVDEIFDRPPSDQPIVPPPICALFSPDSASRTSVGGAAVGGATSADPEHLDVFVSETRQANESMRSRLEELMTAWGAFRNHCPWAPVESFSVLRGFRELLSIGAADVSWVEQISLAFAAAGGGALSTPVLDVVGTIARPLGGRSLLDSLATLSADDLATLLASSPDLPARLGRLAPALVNEWWRSLDPTDGAPFSPQQEALVAGLPEVIGNLEGVAYGARAEANESVLVARIAALEGEAAGLRGEASDGAAERLTAVRSQLAALTNIRASLWAKSGRAPRFLISLTDDEPPLAAVSIGDLDTATNVTYAVPGMGQTTEGMTQWTKASQNLQSLLPPGSAVVAWIGYETPPMPEDGLEVLSSTDAVAGGAALASAVQGLSAVRGDDIPKPNVVAHSYGSTVMAAAASRSDVDLGVVVTLGSAGLPDSVDEASDLHAEAVYAGQARSKLVGETESGDEAAWMGREFSTDHHTNPADEDFGAQVFGVETGGEAGRVVTNHDVLKSDVGDLAGYLDEQTESLRNVARAVSGRADLLTENRPLGPTDFQKKLRQATDGAYTL</sequence>
<proteinExistence type="predicted"/>
<evidence type="ECO:0000313" key="2">
    <source>
        <dbReference type="EMBL" id="QHC56420.1"/>
    </source>
</evidence>
<protein>
    <recommendedName>
        <fullName evidence="1">DUF1023 domain-containing protein</fullName>
    </recommendedName>
</protein>
<dbReference type="Proteomes" id="UP000465031">
    <property type="component" value="Chromosome"/>
</dbReference>
<gene>
    <name evidence="2" type="ORF">GSU10_12770</name>
</gene>
<dbReference type="KEGG" id="rte:GSU10_12770"/>
<reference evidence="3" key="1">
    <citation type="submission" date="2019-12" db="EMBL/GenBank/DDBJ databases">
        <title>Complete and draft genome sequences of new strains and members of some known species of the genus Rathayibacter isolated from plants.</title>
        <authorList>
            <person name="Tarlachkov S.V."/>
            <person name="Starodumova I.P."/>
            <person name="Dorofeeva L.V."/>
            <person name="Prisyazhnaya N.V."/>
            <person name="Leyn S."/>
            <person name="Zlamal J."/>
            <person name="Elan M."/>
            <person name="Osterman A.L."/>
            <person name="Nadler S."/>
            <person name="Subbotin S.A."/>
            <person name="Evtushenko L.I."/>
        </authorList>
    </citation>
    <scope>NUCLEOTIDE SEQUENCE [LARGE SCALE GENOMIC DNA]</scope>
    <source>
        <strain evidence="3">VKM Ac-2761</strain>
    </source>
</reference>
<name>A0AAE6V6Z3_9MICO</name>
<dbReference type="AlphaFoldDB" id="A0AAE6V6Z3"/>
<evidence type="ECO:0000259" key="1">
    <source>
        <dbReference type="Pfam" id="PF06259"/>
    </source>
</evidence>
<dbReference type="Pfam" id="PF06259">
    <property type="entry name" value="Abhydrolase_8"/>
    <property type="match status" value="1"/>
</dbReference>
<dbReference type="EMBL" id="CP047186">
    <property type="protein sequence ID" value="QHC56420.1"/>
    <property type="molecule type" value="Genomic_DNA"/>
</dbReference>
<dbReference type="RefSeq" id="WP_158286106.1">
    <property type="nucleotide sequence ID" value="NZ_CP047186.1"/>
</dbReference>
<organism evidence="2 3">
    <name type="scientific">Rathayibacter tanaceti</name>
    <dbReference type="NCBI Taxonomy" id="1671680"/>
    <lineage>
        <taxon>Bacteria</taxon>
        <taxon>Bacillati</taxon>
        <taxon>Actinomycetota</taxon>
        <taxon>Actinomycetes</taxon>
        <taxon>Micrococcales</taxon>
        <taxon>Microbacteriaceae</taxon>
        <taxon>Rathayibacter</taxon>
    </lineage>
</organism>
<accession>A0AAE6V6Z3</accession>
<feature type="domain" description="DUF1023" evidence="1">
    <location>
        <begin position="409"/>
        <end position="565"/>
    </location>
</feature>
<dbReference type="InterPro" id="IPR010427">
    <property type="entry name" value="DUF1023"/>
</dbReference>